<sequence>MASVTSPVQIVFFPFVGGGHQIPMIDTAIAFASHGGANSIITTTLSNSLQFNKSILRYQQSGLPITIHTLPTNIEISDTDMSAGPFTDTSVLRQPLLQVLQDLHPDAIVVDMFHRWAADVIDDLQIPRIIFHGSGCFPPCVFHNVTHYAPHEKLGSDSDPFLVPGLPDPIELTRSQLPPFIRDPSQGFDRRKNAEENSFGTVTNSFYNLEPAYADYLRNVIKTKVWLVGPVSLCNKKTEDKTERGKIPTIDEQSCLNWLNSKEPNSVLYISFGSLARLPREQLKEIAYALESGDQAFIWVIGKIFKSSETEEGDESKWLPDGFEQRMKEKNKGLIIRGWAPQLLILEHESVGGFMTHCGWNSTLEGLSSGVPMVTWPLSAEQFANEKLVSRVLKVGVEVGSREWVSWQDERREIVRREKVAKAVEKVMGKSEEAEEMRKRVRYIADKARRAVEEGGTSYADIDALIHELTVRRQTCLKAN</sequence>
<dbReference type="Pfam" id="PF00201">
    <property type="entry name" value="UDPGT"/>
    <property type="match status" value="1"/>
</dbReference>
<evidence type="ECO:0000313" key="6">
    <source>
        <dbReference type="EMBL" id="KAK4284564.1"/>
    </source>
</evidence>
<evidence type="ECO:0000256" key="2">
    <source>
        <dbReference type="ARBA" id="ARBA00022676"/>
    </source>
</evidence>
<dbReference type="SUPFAM" id="SSF53756">
    <property type="entry name" value="UDP-Glycosyltransferase/glycogen phosphorylase"/>
    <property type="match status" value="1"/>
</dbReference>
<dbReference type="PANTHER" id="PTHR48047">
    <property type="entry name" value="GLYCOSYLTRANSFERASE"/>
    <property type="match status" value="1"/>
</dbReference>
<evidence type="ECO:0000256" key="5">
    <source>
        <dbReference type="RuleBase" id="RU362057"/>
    </source>
</evidence>
<evidence type="ECO:0000256" key="1">
    <source>
        <dbReference type="ARBA" id="ARBA00009995"/>
    </source>
</evidence>
<gene>
    <name evidence="6" type="ORF">QN277_001381</name>
</gene>
<accession>A0AAE1N8K8</accession>
<evidence type="ECO:0000256" key="4">
    <source>
        <dbReference type="RuleBase" id="RU003718"/>
    </source>
</evidence>
<dbReference type="EC" id="2.4.1.-" evidence="5"/>
<reference evidence="6" key="1">
    <citation type="submission" date="2023-10" db="EMBL/GenBank/DDBJ databases">
        <title>Chromosome-level genome of the transformable northern wattle, Acacia crassicarpa.</title>
        <authorList>
            <person name="Massaro I."/>
            <person name="Sinha N.R."/>
            <person name="Poethig S."/>
            <person name="Leichty A.R."/>
        </authorList>
    </citation>
    <scope>NUCLEOTIDE SEQUENCE</scope>
    <source>
        <strain evidence="6">Acra3RX</strain>
        <tissue evidence="6">Leaf</tissue>
    </source>
</reference>
<dbReference type="InterPro" id="IPR035595">
    <property type="entry name" value="UDP_glycos_trans_CS"/>
</dbReference>
<dbReference type="Proteomes" id="UP001293593">
    <property type="component" value="Unassembled WGS sequence"/>
</dbReference>
<name>A0AAE1N8K8_9FABA</name>
<proteinExistence type="inferred from homology"/>
<evidence type="ECO:0000313" key="7">
    <source>
        <dbReference type="Proteomes" id="UP001293593"/>
    </source>
</evidence>
<dbReference type="FunFam" id="3.40.50.2000:FF:000047">
    <property type="entry name" value="Glycosyltransferase"/>
    <property type="match status" value="1"/>
</dbReference>
<comment type="caution">
    <text evidence="6">The sequence shown here is derived from an EMBL/GenBank/DDBJ whole genome shotgun (WGS) entry which is preliminary data.</text>
</comment>
<evidence type="ECO:0000256" key="3">
    <source>
        <dbReference type="ARBA" id="ARBA00022679"/>
    </source>
</evidence>
<dbReference type="InterPro" id="IPR002213">
    <property type="entry name" value="UDP_glucos_trans"/>
</dbReference>
<comment type="similarity">
    <text evidence="1 4">Belongs to the UDP-glycosyltransferase family.</text>
</comment>
<protein>
    <recommendedName>
        <fullName evidence="5">Glycosyltransferase</fullName>
        <ecNumber evidence="5">2.4.1.-</ecNumber>
    </recommendedName>
</protein>
<keyword evidence="3 4" id="KW-0808">Transferase</keyword>
<dbReference type="AlphaFoldDB" id="A0AAE1N8K8"/>
<dbReference type="CDD" id="cd03784">
    <property type="entry name" value="GT1_Gtf-like"/>
    <property type="match status" value="1"/>
</dbReference>
<dbReference type="GO" id="GO:0035251">
    <property type="term" value="F:UDP-glucosyltransferase activity"/>
    <property type="evidence" value="ECO:0007669"/>
    <property type="project" value="TreeGrafter"/>
</dbReference>
<dbReference type="EMBL" id="JAWXYG010000001">
    <property type="protein sequence ID" value="KAK4284564.1"/>
    <property type="molecule type" value="Genomic_DNA"/>
</dbReference>
<keyword evidence="2 4" id="KW-0328">Glycosyltransferase</keyword>
<dbReference type="Gene3D" id="3.40.50.2000">
    <property type="entry name" value="Glycogen Phosphorylase B"/>
    <property type="match status" value="2"/>
</dbReference>
<dbReference type="PANTHER" id="PTHR48047:SF81">
    <property type="entry name" value="GLYCOSYLTRANSFERASE"/>
    <property type="match status" value="1"/>
</dbReference>
<keyword evidence="7" id="KW-1185">Reference proteome</keyword>
<dbReference type="PROSITE" id="PS00375">
    <property type="entry name" value="UDPGT"/>
    <property type="match status" value="1"/>
</dbReference>
<organism evidence="6 7">
    <name type="scientific">Acacia crassicarpa</name>
    <name type="common">northern wattle</name>
    <dbReference type="NCBI Taxonomy" id="499986"/>
    <lineage>
        <taxon>Eukaryota</taxon>
        <taxon>Viridiplantae</taxon>
        <taxon>Streptophyta</taxon>
        <taxon>Embryophyta</taxon>
        <taxon>Tracheophyta</taxon>
        <taxon>Spermatophyta</taxon>
        <taxon>Magnoliopsida</taxon>
        <taxon>eudicotyledons</taxon>
        <taxon>Gunneridae</taxon>
        <taxon>Pentapetalae</taxon>
        <taxon>rosids</taxon>
        <taxon>fabids</taxon>
        <taxon>Fabales</taxon>
        <taxon>Fabaceae</taxon>
        <taxon>Caesalpinioideae</taxon>
        <taxon>mimosoid clade</taxon>
        <taxon>Acacieae</taxon>
        <taxon>Acacia</taxon>
    </lineage>
</organism>